<dbReference type="RefSeq" id="WP_045361047.1">
    <property type="nucleotide sequence ID" value="NZ_BBPA01000065.1"/>
</dbReference>
<proteinExistence type="predicted"/>
<accession>A0A0A1VYN7</accession>
<reference evidence="3" key="1">
    <citation type="journal article" date="2015" name="Genome">
        <title>Whole Genome Sequence of the Non-Microcystin-Producing Microcystis aeruginosa Strain NIES-44.</title>
        <authorList>
            <person name="Okano K."/>
            <person name="Miyata N."/>
            <person name="Ozaki Y."/>
        </authorList>
    </citation>
    <scope>NUCLEOTIDE SEQUENCE [LARGE SCALE GENOMIC DNA]</scope>
    <source>
        <strain evidence="3">NIES-44</strain>
    </source>
</reference>
<dbReference type="Proteomes" id="UP000030321">
    <property type="component" value="Unassembled WGS sequence"/>
</dbReference>
<protein>
    <submittedName>
        <fullName evidence="2">Uncharacterized protein</fullName>
    </submittedName>
</protein>
<evidence type="ECO:0000313" key="2">
    <source>
        <dbReference type="EMBL" id="GAL94860.1"/>
    </source>
</evidence>
<feature type="region of interest" description="Disordered" evidence="1">
    <location>
        <begin position="1"/>
        <end position="82"/>
    </location>
</feature>
<evidence type="ECO:0000256" key="1">
    <source>
        <dbReference type="SAM" id="MobiDB-lite"/>
    </source>
</evidence>
<sequence length="164" mass="18002">MPRPPKKTPSTPEPPEEPIKATPPLQPLQIIKKGSRAAVPPKPPETPPEIIEEKPAAETVKSVSSEIKSPLRPRSDSAPLFRKPIPKAEIPVIEKATGANGEVFNLTDSVFITEPFGTRIPAIIDSFYADDQGEIWARLKPVEVNPDCRWEQACIRSQGLVKAE</sequence>
<name>A0A0A1VYN7_MICAE</name>
<comment type="caution">
    <text evidence="2">The sequence shown here is derived from an EMBL/GenBank/DDBJ whole genome shotgun (WGS) entry which is preliminary data.</text>
</comment>
<evidence type="ECO:0000313" key="3">
    <source>
        <dbReference type="Proteomes" id="UP000030321"/>
    </source>
</evidence>
<gene>
    <name evidence="2" type="ORF">N44_03715</name>
</gene>
<organism evidence="2 3">
    <name type="scientific">Microcystis aeruginosa NIES-44</name>
    <dbReference type="NCBI Taxonomy" id="449439"/>
    <lineage>
        <taxon>Bacteria</taxon>
        <taxon>Bacillati</taxon>
        <taxon>Cyanobacteriota</taxon>
        <taxon>Cyanophyceae</taxon>
        <taxon>Oscillatoriophycideae</taxon>
        <taxon>Chroococcales</taxon>
        <taxon>Microcystaceae</taxon>
        <taxon>Microcystis</taxon>
    </lineage>
</organism>
<dbReference type="AlphaFoldDB" id="A0A0A1VYN7"/>
<dbReference type="EMBL" id="BBPA01000065">
    <property type="protein sequence ID" value="GAL94860.1"/>
    <property type="molecule type" value="Genomic_DNA"/>
</dbReference>